<name>A0A8T8SIN8_9BASI</name>
<dbReference type="InterPro" id="IPR053134">
    <property type="entry name" value="RNA-dir_DNA_polymerase"/>
</dbReference>
<feature type="non-terminal residue" evidence="2">
    <location>
        <position position="1"/>
    </location>
</feature>
<dbReference type="AlphaFoldDB" id="A0A8T8SIN8"/>
<protein>
    <recommendedName>
        <fullName evidence="1">Reverse transcriptase domain-containing protein</fullName>
    </recommendedName>
</protein>
<organism evidence="2 3">
    <name type="scientific">Tilletia caries</name>
    <name type="common">wheat bunt fungus</name>
    <dbReference type="NCBI Taxonomy" id="13290"/>
    <lineage>
        <taxon>Eukaryota</taxon>
        <taxon>Fungi</taxon>
        <taxon>Dikarya</taxon>
        <taxon>Basidiomycota</taxon>
        <taxon>Ustilaginomycotina</taxon>
        <taxon>Exobasidiomycetes</taxon>
        <taxon>Tilletiales</taxon>
        <taxon>Tilletiaceae</taxon>
        <taxon>Tilletia</taxon>
    </lineage>
</organism>
<dbReference type="PANTHER" id="PTHR24559">
    <property type="entry name" value="TRANSPOSON TY3-I GAG-POL POLYPROTEIN"/>
    <property type="match status" value="1"/>
</dbReference>
<accession>A0A8T8SIN8</accession>
<dbReference type="EMBL" id="LWDD02002484">
    <property type="protein sequence ID" value="KAE8240770.1"/>
    <property type="molecule type" value="Genomic_DNA"/>
</dbReference>
<reference evidence="2" key="2">
    <citation type="journal article" date="2019" name="IMA Fungus">
        <title>Genome sequencing and comparison of five Tilletia species to identify candidate genes for the detection of regulated species infecting wheat.</title>
        <authorList>
            <person name="Nguyen H.D.T."/>
            <person name="Sultana T."/>
            <person name="Kesanakurti P."/>
            <person name="Hambleton S."/>
        </authorList>
    </citation>
    <scope>NUCLEOTIDE SEQUENCE</scope>
    <source>
        <strain evidence="2">DAOMC 238032</strain>
    </source>
</reference>
<dbReference type="Gene3D" id="3.10.10.10">
    <property type="entry name" value="HIV Type 1 Reverse Transcriptase, subunit A, domain 1"/>
    <property type="match status" value="1"/>
</dbReference>
<evidence type="ECO:0000313" key="2">
    <source>
        <dbReference type="EMBL" id="KAE8240770.1"/>
    </source>
</evidence>
<feature type="domain" description="Reverse transcriptase" evidence="1">
    <location>
        <begin position="352"/>
        <end position="442"/>
    </location>
</feature>
<proteinExistence type="predicted"/>
<dbReference type="InterPro" id="IPR043502">
    <property type="entry name" value="DNA/RNA_pol_sf"/>
</dbReference>
<reference evidence="2" key="1">
    <citation type="submission" date="2016-04" db="EMBL/GenBank/DDBJ databases">
        <authorList>
            <person name="Nguyen H.D."/>
            <person name="Kesanakurti P."/>
            <person name="Cullis J."/>
            <person name="Levesque C.A."/>
            <person name="Hambleton S."/>
        </authorList>
    </citation>
    <scope>NUCLEOTIDE SEQUENCE</scope>
    <source>
        <strain evidence="2">DAOMC 238032</strain>
    </source>
</reference>
<dbReference type="Pfam" id="PF00078">
    <property type="entry name" value="RVT_1"/>
    <property type="match status" value="1"/>
</dbReference>
<dbReference type="InterPro" id="IPR000477">
    <property type="entry name" value="RT_dom"/>
</dbReference>
<dbReference type="CDD" id="cd01647">
    <property type="entry name" value="RT_LTR"/>
    <property type="match status" value="1"/>
</dbReference>
<evidence type="ECO:0000313" key="3">
    <source>
        <dbReference type="Proteomes" id="UP000077671"/>
    </source>
</evidence>
<sequence>MRVHGLGDVETLGWATITFFVPARDSHGFALMLEVELDFHVLPAFAPGLLLGLDFIQGHGVTIDAPRGQATVLRYAFDVAEHLPSPAAKEAALCCAESVCLPGRSMTWIPVDVAALSTAVDYTFHPRLMTDPDETIKVAGPAALGNRSTTHVLLGNYGTRPVHLDRRTPVVDAVAAQLGDVSAEPDVSHNFELGYAMPPAMVQAAATDPGAWTPSPATGDDVDDSVASPLDLFENVEEPAASLTRDAETVLVDDHFRVGVDASGAPHPDVVALLRRNEAAFALDGRPGLIKGEEMPITLQEGAQLRSEPPRRASPEKREAMDKAIEQLLDWEVIEPSTSPVSFPVLMVRQYNKWRFCVDYRNLNSVTVADRYPLPTTDAVFQTLQGKRWYSSLDAIRGYHQHPVREADRWKTANNRNHAVFYKRYQYRTVPFGLRNAPAVFQ</sequence>
<evidence type="ECO:0000259" key="1">
    <source>
        <dbReference type="Pfam" id="PF00078"/>
    </source>
</evidence>
<dbReference type="SUPFAM" id="SSF56672">
    <property type="entry name" value="DNA/RNA polymerases"/>
    <property type="match status" value="1"/>
</dbReference>
<dbReference type="PANTHER" id="PTHR24559:SF444">
    <property type="entry name" value="REVERSE TRANSCRIPTASE DOMAIN-CONTAINING PROTEIN"/>
    <property type="match status" value="1"/>
</dbReference>
<gene>
    <name evidence="2" type="ORF">A4X03_0g8376</name>
</gene>
<dbReference type="Proteomes" id="UP000077671">
    <property type="component" value="Unassembled WGS sequence"/>
</dbReference>
<comment type="caution">
    <text evidence="2">The sequence shown here is derived from an EMBL/GenBank/DDBJ whole genome shotgun (WGS) entry which is preliminary data.</text>
</comment>